<dbReference type="EMBL" id="MU007109">
    <property type="protein sequence ID" value="KAF2420545.1"/>
    <property type="molecule type" value="Genomic_DNA"/>
</dbReference>
<name>A0A9P4NGV2_9PEZI</name>
<comment type="caution">
    <text evidence="2">The sequence shown here is derived from an EMBL/GenBank/DDBJ whole genome shotgun (WGS) entry which is preliminary data.</text>
</comment>
<evidence type="ECO:0000313" key="2">
    <source>
        <dbReference type="EMBL" id="KAF2420545.1"/>
    </source>
</evidence>
<evidence type="ECO:0000256" key="1">
    <source>
        <dbReference type="PROSITE-ProRule" id="PRU00708"/>
    </source>
</evidence>
<dbReference type="PANTHER" id="PTHR47939">
    <property type="entry name" value="MEMBRANE-ASSOCIATED SALT-INDUCIBLE PROTEIN-LIKE"/>
    <property type="match status" value="1"/>
</dbReference>
<dbReference type="InterPro" id="IPR050667">
    <property type="entry name" value="PPR-containing_protein"/>
</dbReference>
<protein>
    <submittedName>
        <fullName evidence="2">Uncharacterized protein</fullName>
    </submittedName>
</protein>
<reference evidence="2" key="1">
    <citation type="journal article" date="2020" name="Stud. Mycol.">
        <title>101 Dothideomycetes genomes: a test case for predicting lifestyles and emergence of pathogens.</title>
        <authorList>
            <person name="Haridas S."/>
            <person name="Albert R."/>
            <person name="Binder M."/>
            <person name="Bloem J."/>
            <person name="Labutti K."/>
            <person name="Salamov A."/>
            <person name="Andreopoulos B."/>
            <person name="Baker S."/>
            <person name="Barry K."/>
            <person name="Bills G."/>
            <person name="Bluhm B."/>
            <person name="Cannon C."/>
            <person name="Castanera R."/>
            <person name="Culley D."/>
            <person name="Daum C."/>
            <person name="Ezra D."/>
            <person name="Gonzalez J."/>
            <person name="Henrissat B."/>
            <person name="Kuo A."/>
            <person name="Liang C."/>
            <person name="Lipzen A."/>
            <person name="Lutzoni F."/>
            <person name="Magnuson J."/>
            <person name="Mondo S."/>
            <person name="Nolan M."/>
            <person name="Ohm R."/>
            <person name="Pangilinan J."/>
            <person name="Park H.-J."/>
            <person name="Ramirez L."/>
            <person name="Alfaro M."/>
            <person name="Sun H."/>
            <person name="Tritt A."/>
            <person name="Yoshinaga Y."/>
            <person name="Zwiers L.-H."/>
            <person name="Turgeon B."/>
            <person name="Goodwin S."/>
            <person name="Spatafora J."/>
            <person name="Crous P."/>
            <person name="Grigoriev I."/>
        </authorList>
    </citation>
    <scope>NUCLEOTIDE SEQUENCE</scope>
    <source>
        <strain evidence="2">CBS 130266</strain>
    </source>
</reference>
<dbReference type="InterPro" id="IPR011990">
    <property type="entry name" value="TPR-like_helical_dom_sf"/>
</dbReference>
<feature type="repeat" description="PPR" evidence="1">
    <location>
        <begin position="730"/>
        <end position="764"/>
    </location>
</feature>
<dbReference type="OrthoDB" id="185373at2759"/>
<dbReference type="Pfam" id="PF01535">
    <property type="entry name" value="PPR"/>
    <property type="match status" value="2"/>
</dbReference>
<dbReference type="Gene3D" id="1.25.40.10">
    <property type="entry name" value="Tetratricopeptide repeat domain"/>
    <property type="match status" value="2"/>
</dbReference>
<gene>
    <name evidence="2" type="ORF">EJ08DRAFT_702481</name>
</gene>
<sequence length="1290" mass="144932">MLERAASSCINTTTRSLSRNCPRKLHSNRKLHSAFWHHGAGDLQLPSWWTIIEPIAAAVQKRDVNVGMLEFLYPPRTLALMRKISGGARVPRKDVDSTINRVSNGKARARKFSSLDSRRNDMASHILGFPNEARVDDHQFSSLMTEQPLPSYKVPEPLAMLQGTLAGPLPAHSESQAYETPWQLYLQLKPENRTQRLIVSLLNYISFSTRQTESVRSIFLLQSPALTPQRGQQSNATTYYSAILSLLHRNALPAAVSTHESAIQEGGKGYTGTNILLAHLLQREEWDMALQVYTTKMASLSEADKDWLGDDRTSVWDVVEKLPELSSLVTPFLFRAKAKLDTTYAHIRTFVTDLTVKASIAAIASGNPERVWPLLRHLQKMDILSPKVYEILLPSASNSLRETELARPGYVTRFTLLKKLWVEYRSLPDIHPSSPLMDQIIEAVLLHNLPRSHIRDRISENEVLEDYKRFLHLETLPEDISLLLMQSYASTGDVERATELVDQLRESEAPQMSAEIIAAWLMCIATGPNPLQTITEMNKFREQEHWTPDAPSYAAILEAYFCANDTDNLYKTFNILIETNVPLTPQILLPILITLSNHGHAQIITSVLELAKAQDLAITVPLFTTLVKSHSSTHNIPAAMEAAEAVTQAWRQGQIDGPVTEIWNAILKYVARYGNFKGVNEIFARMGNEGVEVDGESYRGILMGLCKNGKVEIAEKMLGQVLEEKGIVVLPEYYAVVMRGWCENGIFDKGIELFRGMESKGIEPDEACMVEFMRLLCRKALRRPLDEVSPAESKKEHDFAEELLTVFEGLQRPEAVEAAEIAMIREFGTAKKWEGVQLWVQVYEERIKGEMSTAVLEALMSAAARCERWDDIGDYWTRFLRQAEEFARVGDVELVLPAVDEVTSESLAVTKEEDSSSATENDALAHLEHETSWSGLPLDFKDHSNVTGELLETPAGTPHSEKLQLIPSRRESISTALKFYIDSLVARNESRETLKEMVDDLRSQGWELNALALNAYIRALIGKRPLENELLVDLEEEEEVEQEYMSSESAYVGATTREGDGTFPSPAVAALSRLPKLPAITPTPPPPLPSTEHIIHAFAQAEQYLSPSFPGWIRERATPIPKDKESICCEGYHFMDTTSMPRVSRLQTLSFETILDLRDILSSVEDRANTTRTPAPITFPPYLPSTSPYPLASHSPSYHTTAEDTTNYRDLFTKSHRLAPLTIRITSTVPLLWVPDNKDPGLYGDRMERRGVMGKGAGDWGYKERFVGGSVDLGGQERFADLRGWRWARE</sequence>
<accession>A0A9P4NGV2</accession>
<keyword evidence="3" id="KW-1185">Reference proteome</keyword>
<dbReference type="PANTHER" id="PTHR47939:SF5">
    <property type="entry name" value="PENTACOTRIPEPTIDE-REPEAT REGION OF PRORP DOMAIN-CONTAINING PROTEIN"/>
    <property type="match status" value="1"/>
</dbReference>
<proteinExistence type="predicted"/>
<feature type="repeat" description="PPR" evidence="1">
    <location>
        <begin position="694"/>
        <end position="729"/>
    </location>
</feature>
<dbReference type="Proteomes" id="UP000800235">
    <property type="component" value="Unassembled WGS sequence"/>
</dbReference>
<dbReference type="NCBIfam" id="TIGR00756">
    <property type="entry name" value="PPR"/>
    <property type="match status" value="1"/>
</dbReference>
<dbReference type="InterPro" id="IPR002885">
    <property type="entry name" value="PPR_rpt"/>
</dbReference>
<organism evidence="2 3">
    <name type="scientific">Tothia fuscella</name>
    <dbReference type="NCBI Taxonomy" id="1048955"/>
    <lineage>
        <taxon>Eukaryota</taxon>
        <taxon>Fungi</taxon>
        <taxon>Dikarya</taxon>
        <taxon>Ascomycota</taxon>
        <taxon>Pezizomycotina</taxon>
        <taxon>Dothideomycetes</taxon>
        <taxon>Pleosporomycetidae</taxon>
        <taxon>Venturiales</taxon>
        <taxon>Cylindrosympodiaceae</taxon>
        <taxon>Tothia</taxon>
    </lineage>
</organism>
<evidence type="ECO:0000313" key="3">
    <source>
        <dbReference type="Proteomes" id="UP000800235"/>
    </source>
</evidence>
<dbReference type="PROSITE" id="PS51375">
    <property type="entry name" value="PPR"/>
    <property type="match status" value="2"/>
</dbReference>